<comment type="cofactor">
    <cofactor evidence="2">
        <name>K(+)</name>
        <dbReference type="ChEBI" id="CHEBI:29103"/>
    </cofactor>
</comment>
<evidence type="ECO:0000256" key="6">
    <source>
        <dbReference type="ARBA" id="ARBA00012102"/>
    </source>
</evidence>
<feature type="binding site" evidence="16">
    <location>
        <begin position="96"/>
        <end position="99"/>
    </location>
    <ligand>
        <name>substrate</name>
    </ligand>
</feature>
<keyword evidence="18" id="KW-1185">Reference proteome</keyword>
<feature type="binding site" evidence="16">
    <location>
        <position position="174"/>
    </location>
    <ligand>
        <name>substrate</name>
    </ligand>
</feature>
<comment type="cofactor">
    <cofactor evidence="16">
        <name>NH4(+)</name>
        <dbReference type="ChEBI" id="CHEBI:28938"/>
    </cofactor>
    <cofactor evidence="16">
        <name>K(+)</name>
        <dbReference type="ChEBI" id="CHEBI:29103"/>
    </cofactor>
    <text evidence="16">A monovalent cation. Ammonium or potassium.</text>
</comment>
<keyword evidence="16" id="KW-0479">Metal-binding</keyword>
<dbReference type="InterPro" id="IPR043129">
    <property type="entry name" value="ATPase_NBD"/>
</dbReference>
<organism evidence="17 18">
    <name type="scientific">Thalassotalea insulae</name>
    <dbReference type="NCBI Taxonomy" id="2056778"/>
    <lineage>
        <taxon>Bacteria</taxon>
        <taxon>Pseudomonadati</taxon>
        <taxon>Pseudomonadota</taxon>
        <taxon>Gammaproteobacteria</taxon>
        <taxon>Alteromonadales</taxon>
        <taxon>Colwelliaceae</taxon>
        <taxon>Thalassotalea</taxon>
    </lineage>
</organism>
<feature type="binding site" evidence="16">
    <location>
        <position position="119"/>
    </location>
    <ligand>
        <name>K(+)</name>
        <dbReference type="ChEBI" id="CHEBI:29103"/>
    </ligand>
</feature>
<keyword evidence="10 16" id="KW-0418">Kinase</keyword>
<dbReference type="HAMAP" id="MF_01274">
    <property type="entry name" value="Pantothen_kinase_3"/>
    <property type="match status" value="1"/>
</dbReference>
<keyword evidence="13 16" id="KW-0173">Coenzyme A biosynthesis</keyword>
<proteinExistence type="inferred from homology"/>
<evidence type="ECO:0000256" key="2">
    <source>
        <dbReference type="ARBA" id="ARBA00001958"/>
    </source>
</evidence>
<evidence type="ECO:0000256" key="13">
    <source>
        <dbReference type="ARBA" id="ARBA00022993"/>
    </source>
</evidence>
<evidence type="ECO:0000256" key="4">
    <source>
        <dbReference type="ARBA" id="ARBA00005225"/>
    </source>
</evidence>
<gene>
    <name evidence="16 17" type="primary">coaX</name>
    <name evidence="17" type="ORF">tinsulaeT_14650</name>
</gene>
<dbReference type="Gene3D" id="3.30.420.40">
    <property type="match status" value="2"/>
</dbReference>
<evidence type="ECO:0000256" key="5">
    <source>
        <dbReference type="ARBA" id="ARBA00011738"/>
    </source>
</evidence>
<evidence type="ECO:0000256" key="15">
    <source>
        <dbReference type="ARBA" id="ARBA00040883"/>
    </source>
</evidence>
<comment type="caution">
    <text evidence="17">The sequence shown here is derived from an EMBL/GenBank/DDBJ whole genome shotgun (WGS) entry which is preliminary data.</text>
</comment>
<keyword evidence="9 16" id="KW-0547">Nucleotide-binding</keyword>
<evidence type="ECO:0000256" key="8">
    <source>
        <dbReference type="ARBA" id="ARBA00022679"/>
    </source>
</evidence>
<dbReference type="PANTHER" id="PTHR34265">
    <property type="entry name" value="TYPE III PANTOTHENATE KINASE"/>
    <property type="match status" value="1"/>
</dbReference>
<reference evidence="17 18" key="1">
    <citation type="submission" date="2023-03" db="EMBL/GenBank/DDBJ databases">
        <title>Draft genome sequence of Thalassotalea insulae KCTC 62186T.</title>
        <authorList>
            <person name="Sawabe T."/>
        </authorList>
    </citation>
    <scope>NUCLEOTIDE SEQUENCE [LARGE SCALE GENOMIC DNA]</scope>
    <source>
        <strain evidence="17 18">KCTC 62186</strain>
    </source>
</reference>
<dbReference type="RefSeq" id="WP_284244013.1">
    <property type="nucleotide sequence ID" value="NZ_BSST01000001.1"/>
</dbReference>
<keyword evidence="11 16" id="KW-0067">ATP-binding</keyword>
<evidence type="ECO:0000256" key="12">
    <source>
        <dbReference type="ARBA" id="ARBA00022958"/>
    </source>
</evidence>
<evidence type="ECO:0000313" key="18">
    <source>
        <dbReference type="Proteomes" id="UP001157186"/>
    </source>
</evidence>
<evidence type="ECO:0000313" key="17">
    <source>
        <dbReference type="EMBL" id="GLX78125.1"/>
    </source>
</evidence>
<evidence type="ECO:0000256" key="14">
    <source>
        <dbReference type="ARBA" id="ARBA00038036"/>
    </source>
</evidence>
<feature type="binding site" evidence="16">
    <location>
        <begin position="6"/>
        <end position="13"/>
    </location>
    <ligand>
        <name>ATP</name>
        <dbReference type="ChEBI" id="CHEBI:30616"/>
    </ligand>
</feature>
<evidence type="ECO:0000256" key="7">
    <source>
        <dbReference type="ARBA" id="ARBA00022490"/>
    </source>
</evidence>
<comment type="similarity">
    <text evidence="14 16">Belongs to the type III pantothenate kinase family.</text>
</comment>
<evidence type="ECO:0000256" key="3">
    <source>
        <dbReference type="ARBA" id="ARBA00004496"/>
    </source>
</evidence>
<comment type="function">
    <text evidence="16">Catalyzes the phosphorylation of pantothenate (Pan), the first step in CoA biosynthesis.</text>
</comment>
<keyword evidence="12 16" id="KW-0630">Potassium</keyword>
<dbReference type="Pfam" id="PF03309">
    <property type="entry name" value="Pan_kinase"/>
    <property type="match status" value="1"/>
</dbReference>
<evidence type="ECO:0000256" key="10">
    <source>
        <dbReference type="ARBA" id="ARBA00022777"/>
    </source>
</evidence>
<comment type="subunit">
    <text evidence="5 16">Homodimer.</text>
</comment>
<feature type="binding site" evidence="16">
    <location>
        <position position="89"/>
    </location>
    <ligand>
        <name>substrate</name>
    </ligand>
</feature>
<keyword evidence="8 16" id="KW-0808">Transferase</keyword>
<sequence length="243" mass="26731">MKLLFDIGNTRTKYVLLNDGELSDIHYLDTSMISANWLSEHFADITECAVANVSQDIVSQTIVSWCQQQSIGCQVLETEKQNFGIRCAYSEPSRLGVDRWLVLVGARQLFAQQNCLIVDAGTATTVDLLTANGEHKGGWILPGIKLLFDSLLKNTEKIAAQAELIDEVTFADNTSDAVNQASWAATLGLINSAKQLSHDQYSIELNQLTVILTGGNARQLSQLYLGEVKLVDKLLFVGMQAYC</sequence>
<keyword evidence="7 16" id="KW-0963">Cytoplasm</keyword>
<dbReference type="GO" id="GO:0016301">
    <property type="term" value="F:kinase activity"/>
    <property type="evidence" value="ECO:0007669"/>
    <property type="project" value="UniProtKB-KW"/>
</dbReference>
<dbReference type="InterPro" id="IPR004619">
    <property type="entry name" value="Type_III_PanK"/>
</dbReference>
<dbReference type="CDD" id="cd24015">
    <property type="entry name" value="ASKHA_NBD_PanK-III"/>
    <property type="match status" value="1"/>
</dbReference>
<dbReference type="EMBL" id="BSST01000001">
    <property type="protein sequence ID" value="GLX78125.1"/>
    <property type="molecule type" value="Genomic_DNA"/>
</dbReference>
<dbReference type="NCBIfam" id="TIGR00671">
    <property type="entry name" value="baf"/>
    <property type="match status" value="1"/>
</dbReference>
<evidence type="ECO:0000256" key="11">
    <source>
        <dbReference type="ARBA" id="ARBA00022840"/>
    </source>
</evidence>
<evidence type="ECO:0000256" key="16">
    <source>
        <dbReference type="HAMAP-Rule" id="MF_01274"/>
    </source>
</evidence>
<dbReference type="SUPFAM" id="SSF53067">
    <property type="entry name" value="Actin-like ATPase domain"/>
    <property type="match status" value="2"/>
</dbReference>
<dbReference type="EC" id="2.7.1.33" evidence="6 16"/>
<dbReference type="PANTHER" id="PTHR34265:SF1">
    <property type="entry name" value="TYPE III PANTOTHENATE KINASE"/>
    <property type="match status" value="1"/>
</dbReference>
<comment type="subcellular location">
    <subcellularLocation>
        <location evidence="3 16">Cytoplasm</location>
    </subcellularLocation>
</comment>
<accession>A0ABQ6GTV7</accession>
<feature type="active site" description="Proton acceptor" evidence="16">
    <location>
        <position position="98"/>
    </location>
</feature>
<dbReference type="Proteomes" id="UP001157186">
    <property type="component" value="Unassembled WGS sequence"/>
</dbReference>
<feature type="binding site" evidence="16">
    <location>
        <position position="122"/>
    </location>
    <ligand>
        <name>ATP</name>
        <dbReference type="ChEBI" id="CHEBI:30616"/>
    </ligand>
</feature>
<comment type="pathway">
    <text evidence="4 16">Cofactor biosynthesis; coenzyme A biosynthesis; CoA from (R)-pantothenate: step 1/5.</text>
</comment>
<evidence type="ECO:0000256" key="9">
    <source>
        <dbReference type="ARBA" id="ARBA00022741"/>
    </source>
</evidence>
<comment type="catalytic activity">
    <reaction evidence="1 16">
        <text>(R)-pantothenate + ATP = (R)-4'-phosphopantothenate + ADP + H(+)</text>
        <dbReference type="Rhea" id="RHEA:16373"/>
        <dbReference type="ChEBI" id="CHEBI:10986"/>
        <dbReference type="ChEBI" id="CHEBI:15378"/>
        <dbReference type="ChEBI" id="CHEBI:29032"/>
        <dbReference type="ChEBI" id="CHEBI:30616"/>
        <dbReference type="ChEBI" id="CHEBI:456216"/>
        <dbReference type="EC" id="2.7.1.33"/>
    </reaction>
</comment>
<protein>
    <recommendedName>
        <fullName evidence="15 16">Type III pantothenate kinase</fullName>
        <ecNumber evidence="6 16">2.7.1.33</ecNumber>
    </recommendedName>
    <alternativeName>
        <fullName evidence="16">PanK-III</fullName>
    </alternativeName>
    <alternativeName>
        <fullName evidence="16">Pantothenic acid kinase</fullName>
    </alternativeName>
</protein>
<evidence type="ECO:0000256" key="1">
    <source>
        <dbReference type="ARBA" id="ARBA00001206"/>
    </source>
</evidence>
<name>A0ABQ6GTV7_9GAMM</name>